<dbReference type="EMBL" id="ML978069">
    <property type="protein sequence ID" value="KAF2016190.1"/>
    <property type="molecule type" value="Genomic_DNA"/>
</dbReference>
<dbReference type="InterPro" id="IPR036188">
    <property type="entry name" value="FAD/NAD-bd_sf"/>
</dbReference>
<evidence type="ECO:0000256" key="1">
    <source>
        <dbReference type="ARBA" id="ARBA00010790"/>
    </source>
</evidence>
<sequence length="616" mass="66271">MGPVRQSLICFSSLLSTAVAFPYYKRVDNSTGIQNATFDYVIVGGGLTGLVVANRLSENPAHTVLVIENGEINNDPATLIPQSANSNNNALMYDIQSAPEAQLGNASFLVTVGNVVGGGSVVNGMAFDRAAAADYDAWEKLGNEGWGWESLLHYFKKSTTWTPPMDSLIEEFNITFDASFYGTDGPLQASMPNFEYPDTKTIWDSFRKENVPLPIEHASGNAVGGFWIPTALEPKTQTRSHARNAYYDPIQTRSNLHLVTGHKVNEILFDGLSAKGVQFTASSSNVTSKVWAKKEVILAAGAVFTPQLLQLSGIGPKNVLEAAGVEVKKDFPAVGAGLQDHPTAFMIFDLKNLSFPNPNSLAENATFNATAWEEYVVNKTGPYTNAHGNSLAFLALKHISNNSQTIVNEVTSQTSQDFLPAAYADENLLRGYEAQKAILAEMLSGEDAAVGEFPMGPSGFAVNALQRPFSRGSVTLDAANKNGNPVVHFNSFQNPIDKKLMLTMIQWTRRHWKNEVLSVFSPTELVPGAAAQSDEEILNALIGGGLLMPSFAHMSGTCSMLPENFGGVVGSDLLVYGVENLSVVDASILPLIPATHIQATMYAVGEKAADLIKARA</sequence>
<dbReference type="Pfam" id="PF05199">
    <property type="entry name" value="GMC_oxred_C"/>
    <property type="match status" value="1"/>
</dbReference>
<dbReference type="OrthoDB" id="269227at2759"/>
<dbReference type="AlphaFoldDB" id="A0A6A5XU58"/>
<accession>A0A6A5XU58</accession>
<dbReference type="Gene3D" id="3.50.50.60">
    <property type="entry name" value="FAD/NAD(P)-binding domain"/>
    <property type="match status" value="1"/>
</dbReference>
<evidence type="ECO:0000256" key="3">
    <source>
        <dbReference type="PIRSR" id="PIRSR000137-2"/>
    </source>
</evidence>
<feature type="binding site" evidence="3">
    <location>
        <position position="115"/>
    </location>
    <ligand>
        <name>FAD</name>
        <dbReference type="ChEBI" id="CHEBI:57692"/>
    </ligand>
</feature>
<dbReference type="Pfam" id="PF00732">
    <property type="entry name" value="GMC_oxred_N"/>
    <property type="match status" value="1"/>
</dbReference>
<dbReference type="GO" id="GO:0016614">
    <property type="term" value="F:oxidoreductase activity, acting on CH-OH group of donors"/>
    <property type="evidence" value="ECO:0007669"/>
    <property type="project" value="InterPro"/>
</dbReference>
<keyword evidence="9" id="KW-1185">Reference proteome</keyword>
<reference evidence="8" key="1">
    <citation type="journal article" date="2020" name="Stud. Mycol.">
        <title>101 Dothideomycetes genomes: a test case for predicting lifestyles and emergence of pathogens.</title>
        <authorList>
            <person name="Haridas S."/>
            <person name="Albert R."/>
            <person name="Binder M."/>
            <person name="Bloem J."/>
            <person name="Labutti K."/>
            <person name="Salamov A."/>
            <person name="Andreopoulos B."/>
            <person name="Baker S."/>
            <person name="Barry K."/>
            <person name="Bills G."/>
            <person name="Bluhm B."/>
            <person name="Cannon C."/>
            <person name="Castanera R."/>
            <person name="Culley D."/>
            <person name="Daum C."/>
            <person name="Ezra D."/>
            <person name="Gonzalez J."/>
            <person name="Henrissat B."/>
            <person name="Kuo A."/>
            <person name="Liang C."/>
            <person name="Lipzen A."/>
            <person name="Lutzoni F."/>
            <person name="Magnuson J."/>
            <person name="Mondo S."/>
            <person name="Nolan M."/>
            <person name="Ohm R."/>
            <person name="Pangilinan J."/>
            <person name="Park H.-J."/>
            <person name="Ramirez L."/>
            <person name="Alfaro M."/>
            <person name="Sun H."/>
            <person name="Tritt A."/>
            <person name="Yoshinaga Y."/>
            <person name="Zwiers L.-H."/>
            <person name="Turgeon B."/>
            <person name="Goodwin S."/>
            <person name="Spatafora J."/>
            <person name="Crous P."/>
            <person name="Grigoriev I."/>
        </authorList>
    </citation>
    <scope>NUCLEOTIDE SEQUENCE</scope>
    <source>
        <strain evidence="8">CBS 175.79</strain>
    </source>
</reference>
<dbReference type="PIRSF" id="PIRSF000137">
    <property type="entry name" value="Alcohol_oxidase"/>
    <property type="match status" value="1"/>
</dbReference>
<evidence type="ECO:0000259" key="6">
    <source>
        <dbReference type="PROSITE" id="PS00623"/>
    </source>
</evidence>
<keyword evidence="5" id="KW-0732">Signal</keyword>
<feature type="domain" description="Glucose-methanol-choline oxidoreductase N-terminal" evidence="6">
    <location>
        <begin position="113"/>
        <end position="136"/>
    </location>
</feature>
<feature type="binding site" evidence="3">
    <location>
        <position position="264"/>
    </location>
    <ligand>
        <name>FAD</name>
        <dbReference type="ChEBI" id="CHEBI:57692"/>
    </ligand>
</feature>
<dbReference type="GeneID" id="54279159"/>
<dbReference type="Proteomes" id="UP000799778">
    <property type="component" value="Unassembled WGS sequence"/>
</dbReference>
<gene>
    <name evidence="8" type="ORF">BU24DRAFT_196422</name>
</gene>
<dbReference type="PROSITE" id="PS00624">
    <property type="entry name" value="GMC_OXRED_2"/>
    <property type="match status" value="1"/>
</dbReference>
<evidence type="ECO:0000256" key="5">
    <source>
        <dbReference type="SAM" id="SignalP"/>
    </source>
</evidence>
<comment type="cofactor">
    <cofactor evidence="3">
        <name>FAD</name>
        <dbReference type="ChEBI" id="CHEBI:57692"/>
    </cofactor>
</comment>
<organism evidence="8 9">
    <name type="scientific">Aaosphaeria arxii CBS 175.79</name>
    <dbReference type="NCBI Taxonomy" id="1450172"/>
    <lineage>
        <taxon>Eukaryota</taxon>
        <taxon>Fungi</taxon>
        <taxon>Dikarya</taxon>
        <taxon>Ascomycota</taxon>
        <taxon>Pezizomycotina</taxon>
        <taxon>Dothideomycetes</taxon>
        <taxon>Pleosporomycetidae</taxon>
        <taxon>Pleosporales</taxon>
        <taxon>Pleosporales incertae sedis</taxon>
        <taxon>Aaosphaeria</taxon>
    </lineage>
</organism>
<feature type="signal peptide" evidence="5">
    <location>
        <begin position="1"/>
        <end position="20"/>
    </location>
</feature>
<proteinExistence type="inferred from homology"/>
<comment type="similarity">
    <text evidence="1 4">Belongs to the GMC oxidoreductase family.</text>
</comment>
<dbReference type="GO" id="GO:0044550">
    <property type="term" value="P:secondary metabolite biosynthetic process"/>
    <property type="evidence" value="ECO:0007669"/>
    <property type="project" value="TreeGrafter"/>
</dbReference>
<feature type="active site" description="Proton donor" evidence="2">
    <location>
        <position position="553"/>
    </location>
</feature>
<dbReference type="GO" id="GO:0050660">
    <property type="term" value="F:flavin adenine dinucleotide binding"/>
    <property type="evidence" value="ECO:0007669"/>
    <property type="project" value="InterPro"/>
</dbReference>
<feature type="domain" description="Glucose-methanol-choline oxidoreductase N-terminal" evidence="7">
    <location>
        <begin position="301"/>
        <end position="315"/>
    </location>
</feature>
<dbReference type="PANTHER" id="PTHR11552">
    <property type="entry name" value="GLUCOSE-METHANOL-CHOLINE GMC OXIDOREDUCTASE"/>
    <property type="match status" value="1"/>
</dbReference>
<name>A0A6A5XU58_9PLEO</name>
<dbReference type="RefSeq" id="XP_033384529.1">
    <property type="nucleotide sequence ID" value="XM_033521762.1"/>
</dbReference>
<evidence type="ECO:0000313" key="8">
    <source>
        <dbReference type="EMBL" id="KAF2016190.1"/>
    </source>
</evidence>
<dbReference type="PANTHER" id="PTHR11552:SF115">
    <property type="entry name" value="DEHYDROGENASE XPTC-RELATED"/>
    <property type="match status" value="1"/>
</dbReference>
<feature type="active site" description="Proton acceptor" evidence="2">
    <location>
        <position position="596"/>
    </location>
</feature>
<evidence type="ECO:0000256" key="4">
    <source>
        <dbReference type="RuleBase" id="RU003968"/>
    </source>
</evidence>
<evidence type="ECO:0000259" key="7">
    <source>
        <dbReference type="PROSITE" id="PS00624"/>
    </source>
</evidence>
<dbReference type="Gene3D" id="3.30.560.10">
    <property type="entry name" value="Glucose Oxidase, domain 3"/>
    <property type="match status" value="1"/>
</dbReference>
<keyword evidence="3 4" id="KW-0274">FAD</keyword>
<dbReference type="InterPro" id="IPR012132">
    <property type="entry name" value="GMC_OxRdtase"/>
</dbReference>
<feature type="chain" id="PRO_5025458925" evidence="5">
    <location>
        <begin position="21"/>
        <end position="616"/>
    </location>
</feature>
<keyword evidence="4" id="KW-0285">Flavoprotein</keyword>
<evidence type="ECO:0000313" key="9">
    <source>
        <dbReference type="Proteomes" id="UP000799778"/>
    </source>
</evidence>
<dbReference type="SUPFAM" id="SSF51905">
    <property type="entry name" value="FAD/NAD(P)-binding domain"/>
    <property type="match status" value="1"/>
</dbReference>
<protein>
    <submittedName>
        <fullName evidence="8">GMC oxidoreductase</fullName>
    </submittedName>
</protein>
<dbReference type="InterPro" id="IPR000172">
    <property type="entry name" value="GMC_OxRdtase_N"/>
</dbReference>
<dbReference type="PROSITE" id="PS00623">
    <property type="entry name" value="GMC_OXRED_1"/>
    <property type="match status" value="1"/>
</dbReference>
<evidence type="ECO:0000256" key="2">
    <source>
        <dbReference type="PIRSR" id="PIRSR000137-1"/>
    </source>
</evidence>
<dbReference type="InterPro" id="IPR007867">
    <property type="entry name" value="GMC_OxRtase_C"/>
</dbReference>
<dbReference type="SUPFAM" id="SSF54373">
    <property type="entry name" value="FAD-linked reductases, C-terminal domain"/>
    <property type="match status" value="1"/>
</dbReference>